<accession>A0A1F6AGB6</accession>
<evidence type="ECO:0000256" key="1">
    <source>
        <dbReference type="SAM" id="SignalP"/>
    </source>
</evidence>
<dbReference type="EMBL" id="MFJV01000001">
    <property type="protein sequence ID" value="OGG23715.1"/>
    <property type="molecule type" value="Genomic_DNA"/>
</dbReference>
<dbReference type="Proteomes" id="UP000178759">
    <property type="component" value="Unassembled WGS sequence"/>
</dbReference>
<organism evidence="2 3">
    <name type="scientific">Candidatus Gottesmanbacteria bacterium RIFCSPLOWO2_01_FULL_43_11b</name>
    <dbReference type="NCBI Taxonomy" id="1798392"/>
    <lineage>
        <taxon>Bacteria</taxon>
        <taxon>Candidatus Gottesmaniibacteriota</taxon>
    </lineage>
</organism>
<keyword evidence="1" id="KW-0732">Signal</keyword>
<feature type="signal peptide" evidence="1">
    <location>
        <begin position="1"/>
        <end position="19"/>
    </location>
</feature>
<comment type="caution">
    <text evidence="2">The sequence shown here is derived from an EMBL/GenBank/DDBJ whole genome shotgun (WGS) entry which is preliminary data.</text>
</comment>
<sequence>MKKLITFLLLLLIVSPVLAQTATPGITPTTTKDKQIEDLKDRIATKVAELSQTQRSAIFGKVKAVSLSTATIETQTKDIKIELTDDITIFQNIKGKRTELSIEDLAKDDVVTVFGEHDATLDLLKAKVIFIQGVLPIRTTGIVTDINKTNFTLTVKPPQGADITVDIEKFTKTTIWDGEDVAKGGFSKIVVGDTVHVTGTPVAKTENRISADRILDLGNQI</sequence>
<proteinExistence type="predicted"/>
<evidence type="ECO:0000313" key="2">
    <source>
        <dbReference type="EMBL" id="OGG23715.1"/>
    </source>
</evidence>
<evidence type="ECO:0000313" key="3">
    <source>
        <dbReference type="Proteomes" id="UP000178759"/>
    </source>
</evidence>
<feature type="chain" id="PRO_5009522959" description="DUF5666 domain-containing protein" evidence="1">
    <location>
        <begin position="20"/>
        <end position="221"/>
    </location>
</feature>
<evidence type="ECO:0008006" key="4">
    <source>
        <dbReference type="Google" id="ProtNLM"/>
    </source>
</evidence>
<protein>
    <recommendedName>
        <fullName evidence="4">DUF5666 domain-containing protein</fullName>
    </recommendedName>
</protein>
<dbReference type="STRING" id="1798392.A3A79_00715"/>
<gene>
    <name evidence="2" type="ORF">A3A79_00715</name>
</gene>
<reference evidence="2 3" key="1">
    <citation type="journal article" date="2016" name="Nat. Commun.">
        <title>Thousands of microbial genomes shed light on interconnected biogeochemical processes in an aquifer system.</title>
        <authorList>
            <person name="Anantharaman K."/>
            <person name="Brown C.T."/>
            <person name="Hug L.A."/>
            <person name="Sharon I."/>
            <person name="Castelle C.J."/>
            <person name="Probst A.J."/>
            <person name="Thomas B.C."/>
            <person name="Singh A."/>
            <person name="Wilkins M.J."/>
            <person name="Karaoz U."/>
            <person name="Brodie E.L."/>
            <person name="Williams K.H."/>
            <person name="Hubbard S.S."/>
            <person name="Banfield J.F."/>
        </authorList>
    </citation>
    <scope>NUCLEOTIDE SEQUENCE [LARGE SCALE GENOMIC DNA]</scope>
</reference>
<name>A0A1F6AGB6_9BACT</name>
<dbReference type="AlphaFoldDB" id="A0A1F6AGB6"/>